<comment type="caution">
    <text evidence="1">The sequence shown here is derived from an EMBL/GenBank/DDBJ whole genome shotgun (WGS) entry which is preliminary data.</text>
</comment>
<accession>A0A1C7NMB4</accession>
<proteinExistence type="predicted"/>
<organism evidence="1 2">
    <name type="scientific">Choanephora cucurbitarum</name>
    <dbReference type="NCBI Taxonomy" id="101091"/>
    <lineage>
        <taxon>Eukaryota</taxon>
        <taxon>Fungi</taxon>
        <taxon>Fungi incertae sedis</taxon>
        <taxon>Mucoromycota</taxon>
        <taxon>Mucoromycotina</taxon>
        <taxon>Mucoromycetes</taxon>
        <taxon>Mucorales</taxon>
        <taxon>Mucorineae</taxon>
        <taxon>Choanephoraceae</taxon>
        <taxon>Choanephoroideae</taxon>
        <taxon>Choanephora</taxon>
    </lineage>
</organism>
<dbReference type="AlphaFoldDB" id="A0A1C7NMB4"/>
<name>A0A1C7NMB4_9FUNG</name>
<evidence type="ECO:0000313" key="1">
    <source>
        <dbReference type="EMBL" id="OBZ90281.1"/>
    </source>
</evidence>
<protein>
    <submittedName>
        <fullName evidence="1">Uncharacterized protein</fullName>
    </submittedName>
</protein>
<dbReference type="Proteomes" id="UP000093000">
    <property type="component" value="Unassembled WGS sequence"/>
</dbReference>
<keyword evidence="2" id="KW-1185">Reference proteome</keyword>
<gene>
    <name evidence="1" type="ORF">A0J61_01667</name>
</gene>
<evidence type="ECO:0000313" key="2">
    <source>
        <dbReference type="Proteomes" id="UP000093000"/>
    </source>
</evidence>
<dbReference type="InParanoid" id="A0A1C7NMB4"/>
<sequence>MLIARNQQIAKGNDKLEEPLYKVEKVNAFLKYHPETVDHPFEVNLNISSKSLHQHEKTSIDVKMMMRYKKTTDDTEATMVKWINQPRLW</sequence>
<reference evidence="1 2" key="1">
    <citation type="submission" date="2016-03" db="EMBL/GenBank/DDBJ databases">
        <title>Choanephora cucurbitarum.</title>
        <authorList>
            <person name="Min B."/>
            <person name="Park H."/>
            <person name="Park J.-H."/>
            <person name="Shin H.-D."/>
            <person name="Choi I.-G."/>
        </authorList>
    </citation>
    <scope>NUCLEOTIDE SEQUENCE [LARGE SCALE GENOMIC DNA]</scope>
    <source>
        <strain evidence="1 2">KUS-F28377</strain>
    </source>
</reference>
<dbReference type="EMBL" id="LUGH01000056">
    <property type="protein sequence ID" value="OBZ90281.1"/>
    <property type="molecule type" value="Genomic_DNA"/>
</dbReference>